<reference evidence="2" key="1">
    <citation type="submission" date="2018-05" db="EMBL/GenBank/DDBJ databases">
        <authorList>
            <person name="Lanie J.A."/>
            <person name="Ng W.-L."/>
            <person name="Kazmierczak K.M."/>
            <person name="Andrzejewski T.M."/>
            <person name="Davidsen T.M."/>
            <person name="Wayne K.J."/>
            <person name="Tettelin H."/>
            <person name="Glass J.I."/>
            <person name="Rusch D."/>
            <person name="Podicherti R."/>
            <person name="Tsui H.-C.T."/>
            <person name="Winkler M.E."/>
        </authorList>
    </citation>
    <scope>NUCLEOTIDE SEQUENCE</scope>
</reference>
<dbReference type="EMBL" id="UINC01013405">
    <property type="protein sequence ID" value="SVA57945.1"/>
    <property type="molecule type" value="Genomic_DNA"/>
</dbReference>
<dbReference type="GO" id="GO:0002949">
    <property type="term" value="P:tRNA threonylcarbamoyladenosine modification"/>
    <property type="evidence" value="ECO:0007669"/>
    <property type="project" value="InterPro"/>
</dbReference>
<dbReference type="NCBIfam" id="TIGR03725">
    <property type="entry name" value="T6A_YeaZ"/>
    <property type="match status" value="1"/>
</dbReference>
<dbReference type="Gene3D" id="3.30.420.40">
    <property type="match status" value="2"/>
</dbReference>
<accession>A0A381WZN3</accession>
<organism evidence="2">
    <name type="scientific">marine metagenome</name>
    <dbReference type="NCBI Taxonomy" id="408172"/>
    <lineage>
        <taxon>unclassified sequences</taxon>
        <taxon>metagenomes</taxon>
        <taxon>ecological metagenomes</taxon>
    </lineage>
</organism>
<feature type="domain" description="Gcp-like" evidence="1">
    <location>
        <begin position="4"/>
        <end position="71"/>
    </location>
</feature>
<proteinExistence type="predicted"/>
<dbReference type="InterPro" id="IPR022496">
    <property type="entry name" value="T6A_TsaB"/>
</dbReference>
<dbReference type="PANTHER" id="PTHR11735">
    <property type="entry name" value="TRNA N6-ADENOSINE THREONYLCARBAMOYLTRANSFERASE"/>
    <property type="match status" value="1"/>
</dbReference>
<dbReference type="AlphaFoldDB" id="A0A381WZN3"/>
<dbReference type="InterPro" id="IPR000905">
    <property type="entry name" value="Gcp-like_dom"/>
</dbReference>
<sequence length="175" mass="19204">MPFIVENVLNKTQSSFNDIDGIAISMGPGSFTGLRVGLSYVKGLSLALDIPIIPISTFESMINIVKPNSGKVIQTIIHSHGTALYIAEYISRNQLYVLDSVPKIVDIDNLESKKDMSIIYVGPDKVADQLNITDMENIQLTALSIASLGYNNYDFLKTKSIDNLAPNYIGSFKLD</sequence>
<dbReference type="InterPro" id="IPR043129">
    <property type="entry name" value="ATPase_NBD"/>
</dbReference>
<dbReference type="GO" id="GO:0005829">
    <property type="term" value="C:cytosol"/>
    <property type="evidence" value="ECO:0007669"/>
    <property type="project" value="TreeGrafter"/>
</dbReference>
<dbReference type="PANTHER" id="PTHR11735:SF11">
    <property type="entry name" value="TRNA THREONYLCARBAMOYLADENOSINE BIOSYNTHESIS PROTEIN TSAB"/>
    <property type="match status" value="1"/>
</dbReference>
<evidence type="ECO:0000259" key="1">
    <source>
        <dbReference type="Pfam" id="PF00814"/>
    </source>
</evidence>
<dbReference type="Pfam" id="PF00814">
    <property type="entry name" value="TsaD"/>
    <property type="match status" value="1"/>
</dbReference>
<evidence type="ECO:0000313" key="2">
    <source>
        <dbReference type="EMBL" id="SVA57945.1"/>
    </source>
</evidence>
<name>A0A381WZN3_9ZZZZ</name>
<protein>
    <recommendedName>
        <fullName evidence="1">Gcp-like domain-containing protein</fullName>
    </recommendedName>
</protein>
<dbReference type="SUPFAM" id="SSF53067">
    <property type="entry name" value="Actin-like ATPase domain"/>
    <property type="match status" value="1"/>
</dbReference>
<gene>
    <name evidence="2" type="ORF">METZ01_LOCUS110799</name>
</gene>